<proteinExistence type="predicted"/>
<dbReference type="Pfam" id="PF01642">
    <property type="entry name" value="MM_CoA_mutase"/>
    <property type="match status" value="1"/>
</dbReference>
<dbReference type="GO" id="GO:0031419">
    <property type="term" value="F:cobalamin binding"/>
    <property type="evidence" value="ECO:0007669"/>
    <property type="project" value="InterPro"/>
</dbReference>
<dbReference type="PANTHER" id="PTHR48101:SF1">
    <property type="entry name" value="METHYLMALONYL-COA MUTASE, LARGE SUBUNIT"/>
    <property type="match status" value="1"/>
</dbReference>
<reference evidence="2 3" key="1">
    <citation type="submission" date="2019-05" db="EMBL/GenBank/DDBJ databases">
        <title>Dyadobacter AR-3-8 sp. nov., isolated from arctic soil.</title>
        <authorList>
            <person name="Chaudhary D.K."/>
        </authorList>
    </citation>
    <scope>NUCLEOTIDE SEQUENCE [LARGE SCALE GENOMIC DNA]</scope>
    <source>
        <strain evidence="2 3">AR-3-8</strain>
    </source>
</reference>
<evidence type="ECO:0000259" key="1">
    <source>
        <dbReference type="Pfam" id="PF01642"/>
    </source>
</evidence>
<dbReference type="AlphaFoldDB" id="A0A4U6D118"/>
<dbReference type="PANTHER" id="PTHR48101">
    <property type="entry name" value="METHYLMALONYL-COA MUTASE, MITOCHONDRIAL-RELATED"/>
    <property type="match status" value="1"/>
</dbReference>
<evidence type="ECO:0000313" key="3">
    <source>
        <dbReference type="Proteomes" id="UP000304900"/>
    </source>
</evidence>
<name>A0A4U6D118_9BACT</name>
<dbReference type="RefSeq" id="WP_137341432.1">
    <property type="nucleotide sequence ID" value="NZ_SZVO01000008.1"/>
</dbReference>
<dbReference type="EMBL" id="SZVO01000008">
    <property type="protein sequence ID" value="TKT90889.1"/>
    <property type="molecule type" value="Genomic_DNA"/>
</dbReference>
<comment type="caution">
    <text evidence="2">The sequence shown here is derived from an EMBL/GenBank/DDBJ whole genome shotgun (WGS) entry which is preliminary data.</text>
</comment>
<accession>A0A4U6D118</accession>
<dbReference type="Gene3D" id="3.20.20.240">
    <property type="entry name" value="Methylmalonyl-CoA mutase"/>
    <property type="match status" value="1"/>
</dbReference>
<dbReference type="GO" id="GO:0016866">
    <property type="term" value="F:intramolecular transferase activity"/>
    <property type="evidence" value="ECO:0007669"/>
    <property type="project" value="InterPro"/>
</dbReference>
<dbReference type="InterPro" id="IPR016176">
    <property type="entry name" value="Cbl-dep_enz_cat"/>
</dbReference>
<dbReference type="InterPro" id="IPR006099">
    <property type="entry name" value="MeMalonylCoA_mutase_a/b_cat"/>
</dbReference>
<evidence type="ECO:0000313" key="2">
    <source>
        <dbReference type="EMBL" id="TKT90889.1"/>
    </source>
</evidence>
<dbReference type="OrthoDB" id="9762378at2"/>
<dbReference type="SUPFAM" id="SSF51703">
    <property type="entry name" value="Cobalamin (vitamin B12)-dependent enzymes"/>
    <property type="match status" value="1"/>
</dbReference>
<dbReference type="Proteomes" id="UP000304900">
    <property type="component" value="Unassembled WGS sequence"/>
</dbReference>
<sequence>MSKLLFSEFKLSTKDAWEKQAENELGENNTRIGSWEIALDLFVDPYYTAENIKSEQILDLQNCQKKNPGWLNIPFISFDKPWSTNAKIKSSLESGADAVILDMEETDLVKSELSKTLHAIRLSDTPIFFRTTINSENLFEEISRGAGYYLKGGIYNDPLANWMRTGIAFEDAVENICNVLDKTKMMREFRPLMIESHVFHNAGANVVQELAFLINSTVHYLDKLTDAGISPLHALNRFFYSISIGTAYLTEIAKLRALRFLYRKISRAYQVPDELCQVFIHAQTSSFYDSAHSAETNMIRSTSEAMSAVIGGCNGLTVQAFDHSFTKPTEFSERVARNVSSLLANESYLSAVADPGAGSYQIEMMSLKIADAAWKLFLQTEEKGGLISCFKQGFIQSEIENSWQKKIADLNNGEIMIGVNKYKLEEDSINLPDNSILKNNSADFVTLPNRNLSATIFKK</sequence>
<gene>
    <name evidence="2" type="ORF">FDK13_18155</name>
</gene>
<protein>
    <recommendedName>
        <fullName evidence="1">Methylmalonyl-CoA mutase alpha/beta chain catalytic domain-containing protein</fullName>
    </recommendedName>
</protein>
<keyword evidence="3" id="KW-1185">Reference proteome</keyword>
<feature type="domain" description="Methylmalonyl-CoA mutase alpha/beta chain catalytic" evidence="1">
    <location>
        <begin position="150"/>
        <end position="429"/>
    </location>
</feature>
<organism evidence="2 3">
    <name type="scientific">Dyadobacter frigoris</name>
    <dbReference type="NCBI Taxonomy" id="2576211"/>
    <lineage>
        <taxon>Bacteria</taxon>
        <taxon>Pseudomonadati</taxon>
        <taxon>Bacteroidota</taxon>
        <taxon>Cytophagia</taxon>
        <taxon>Cytophagales</taxon>
        <taxon>Spirosomataceae</taxon>
        <taxon>Dyadobacter</taxon>
    </lineage>
</organism>